<gene>
    <name evidence="1" type="primary">Dwil\GK21647</name>
    <name evidence="1" type="ORF">Dwil_GK21647</name>
</gene>
<dbReference type="AlphaFoldDB" id="B4MP99"/>
<keyword evidence="2" id="KW-1185">Reference proteome</keyword>
<dbReference type="EMBL" id="CH963849">
    <property type="protein sequence ID" value="EDW73938.1"/>
    <property type="molecule type" value="Genomic_DNA"/>
</dbReference>
<dbReference type="InParanoid" id="B4MP99"/>
<accession>B4MP99</accession>
<dbReference type="PhylomeDB" id="B4MP99"/>
<name>B4MP99_DROWI</name>
<organism evidence="2">
    <name type="scientific">Drosophila willistoni</name>
    <name type="common">Fruit fly</name>
    <dbReference type="NCBI Taxonomy" id="7260"/>
    <lineage>
        <taxon>Eukaryota</taxon>
        <taxon>Metazoa</taxon>
        <taxon>Ecdysozoa</taxon>
        <taxon>Arthropoda</taxon>
        <taxon>Hexapoda</taxon>
        <taxon>Insecta</taxon>
        <taxon>Pterygota</taxon>
        <taxon>Neoptera</taxon>
        <taxon>Endopterygota</taxon>
        <taxon>Diptera</taxon>
        <taxon>Brachycera</taxon>
        <taxon>Muscomorpha</taxon>
        <taxon>Ephydroidea</taxon>
        <taxon>Drosophilidae</taxon>
        <taxon>Drosophila</taxon>
        <taxon>Sophophora</taxon>
    </lineage>
</organism>
<proteinExistence type="predicted"/>
<dbReference type="HOGENOM" id="CLU_092180_0_0_1"/>
<dbReference type="Proteomes" id="UP000007798">
    <property type="component" value="Unassembled WGS sequence"/>
</dbReference>
<reference evidence="1 2" key="1">
    <citation type="journal article" date="2007" name="Nature">
        <title>Evolution of genes and genomes on the Drosophila phylogeny.</title>
        <authorList>
            <consortium name="Drosophila 12 Genomes Consortium"/>
            <person name="Clark A.G."/>
            <person name="Eisen M.B."/>
            <person name="Smith D.R."/>
            <person name="Bergman C.M."/>
            <person name="Oliver B."/>
            <person name="Markow T.A."/>
            <person name="Kaufman T.C."/>
            <person name="Kellis M."/>
            <person name="Gelbart W."/>
            <person name="Iyer V.N."/>
            <person name="Pollard D.A."/>
            <person name="Sackton T.B."/>
            <person name="Larracuente A.M."/>
            <person name="Singh N.D."/>
            <person name="Abad J.P."/>
            <person name="Abt D.N."/>
            <person name="Adryan B."/>
            <person name="Aguade M."/>
            <person name="Akashi H."/>
            <person name="Anderson W.W."/>
            <person name="Aquadro C.F."/>
            <person name="Ardell D.H."/>
            <person name="Arguello R."/>
            <person name="Artieri C.G."/>
            <person name="Barbash D.A."/>
            <person name="Barker D."/>
            <person name="Barsanti P."/>
            <person name="Batterham P."/>
            <person name="Batzoglou S."/>
            <person name="Begun D."/>
            <person name="Bhutkar A."/>
            <person name="Blanco E."/>
            <person name="Bosak S.A."/>
            <person name="Bradley R.K."/>
            <person name="Brand A.D."/>
            <person name="Brent M.R."/>
            <person name="Brooks A.N."/>
            <person name="Brown R.H."/>
            <person name="Butlin R.K."/>
            <person name="Caggese C."/>
            <person name="Calvi B.R."/>
            <person name="Bernardo de Carvalho A."/>
            <person name="Caspi A."/>
            <person name="Castrezana S."/>
            <person name="Celniker S.E."/>
            <person name="Chang J.L."/>
            <person name="Chapple C."/>
            <person name="Chatterji S."/>
            <person name="Chinwalla A."/>
            <person name="Civetta A."/>
            <person name="Clifton S.W."/>
            <person name="Comeron J.M."/>
            <person name="Costello J.C."/>
            <person name="Coyne J.A."/>
            <person name="Daub J."/>
            <person name="David R.G."/>
            <person name="Delcher A.L."/>
            <person name="Delehaunty K."/>
            <person name="Do C.B."/>
            <person name="Ebling H."/>
            <person name="Edwards K."/>
            <person name="Eickbush T."/>
            <person name="Evans J.D."/>
            <person name="Filipski A."/>
            <person name="Findeiss S."/>
            <person name="Freyhult E."/>
            <person name="Fulton L."/>
            <person name="Fulton R."/>
            <person name="Garcia A.C."/>
            <person name="Gardiner A."/>
            <person name="Garfield D.A."/>
            <person name="Garvin B.E."/>
            <person name="Gibson G."/>
            <person name="Gilbert D."/>
            <person name="Gnerre S."/>
            <person name="Godfrey J."/>
            <person name="Good R."/>
            <person name="Gotea V."/>
            <person name="Gravely B."/>
            <person name="Greenberg A.J."/>
            <person name="Griffiths-Jones S."/>
            <person name="Gross S."/>
            <person name="Guigo R."/>
            <person name="Gustafson E.A."/>
            <person name="Haerty W."/>
            <person name="Hahn M.W."/>
            <person name="Halligan D.L."/>
            <person name="Halpern A.L."/>
            <person name="Halter G.M."/>
            <person name="Han M.V."/>
            <person name="Heger A."/>
            <person name="Hillier L."/>
            <person name="Hinrichs A.S."/>
            <person name="Holmes I."/>
            <person name="Hoskins R.A."/>
            <person name="Hubisz M.J."/>
            <person name="Hultmark D."/>
            <person name="Huntley M.A."/>
            <person name="Jaffe D.B."/>
            <person name="Jagadeeshan S."/>
            <person name="Jeck W.R."/>
            <person name="Johnson J."/>
            <person name="Jones C.D."/>
            <person name="Jordan W.C."/>
            <person name="Karpen G.H."/>
            <person name="Kataoka E."/>
            <person name="Keightley P.D."/>
            <person name="Kheradpour P."/>
            <person name="Kirkness E.F."/>
            <person name="Koerich L.B."/>
            <person name="Kristiansen K."/>
            <person name="Kudrna D."/>
            <person name="Kulathinal R.J."/>
            <person name="Kumar S."/>
            <person name="Kwok R."/>
            <person name="Lander E."/>
            <person name="Langley C.H."/>
            <person name="Lapoint R."/>
            <person name="Lazzaro B.P."/>
            <person name="Lee S.J."/>
            <person name="Levesque L."/>
            <person name="Li R."/>
            <person name="Lin C.F."/>
            <person name="Lin M.F."/>
            <person name="Lindblad-Toh K."/>
            <person name="Llopart A."/>
            <person name="Long M."/>
            <person name="Low L."/>
            <person name="Lozovsky E."/>
            <person name="Lu J."/>
            <person name="Luo M."/>
            <person name="Machado C.A."/>
            <person name="Makalowski W."/>
            <person name="Marzo M."/>
            <person name="Matsuda M."/>
            <person name="Matzkin L."/>
            <person name="McAllister B."/>
            <person name="McBride C.S."/>
            <person name="McKernan B."/>
            <person name="McKernan K."/>
            <person name="Mendez-Lago M."/>
            <person name="Minx P."/>
            <person name="Mollenhauer M.U."/>
            <person name="Montooth K."/>
            <person name="Mount S.M."/>
            <person name="Mu X."/>
            <person name="Myers E."/>
            <person name="Negre B."/>
            <person name="Newfeld S."/>
            <person name="Nielsen R."/>
            <person name="Noor M.A."/>
            <person name="O'Grady P."/>
            <person name="Pachter L."/>
            <person name="Papaceit M."/>
            <person name="Parisi M.J."/>
            <person name="Parisi M."/>
            <person name="Parts L."/>
            <person name="Pedersen J.S."/>
            <person name="Pesole G."/>
            <person name="Phillippy A.M."/>
            <person name="Ponting C.P."/>
            <person name="Pop M."/>
            <person name="Porcelli D."/>
            <person name="Powell J.R."/>
            <person name="Prohaska S."/>
            <person name="Pruitt K."/>
            <person name="Puig M."/>
            <person name="Quesneville H."/>
            <person name="Ram K.R."/>
            <person name="Rand D."/>
            <person name="Rasmussen M.D."/>
            <person name="Reed L.K."/>
            <person name="Reenan R."/>
            <person name="Reily A."/>
            <person name="Remington K.A."/>
            <person name="Rieger T.T."/>
            <person name="Ritchie M.G."/>
            <person name="Robin C."/>
            <person name="Rogers Y.H."/>
            <person name="Rohde C."/>
            <person name="Rozas J."/>
            <person name="Rubenfield M.J."/>
            <person name="Ruiz A."/>
            <person name="Russo S."/>
            <person name="Salzberg S.L."/>
            <person name="Sanchez-Gracia A."/>
            <person name="Saranga D.J."/>
            <person name="Sato H."/>
            <person name="Schaeffer S.W."/>
            <person name="Schatz M.C."/>
            <person name="Schlenke T."/>
            <person name="Schwartz R."/>
            <person name="Segarra C."/>
            <person name="Singh R.S."/>
            <person name="Sirot L."/>
            <person name="Sirota M."/>
            <person name="Sisneros N.B."/>
            <person name="Smith C.D."/>
            <person name="Smith T.F."/>
            <person name="Spieth J."/>
            <person name="Stage D.E."/>
            <person name="Stark A."/>
            <person name="Stephan W."/>
            <person name="Strausberg R.L."/>
            <person name="Strempel S."/>
            <person name="Sturgill D."/>
            <person name="Sutton G."/>
            <person name="Sutton G.G."/>
            <person name="Tao W."/>
            <person name="Teichmann S."/>
            <person name="Tobari Y.N."/>
            <person name="Tomimura Y."/>
            <person name="Tsolas J.M."/>
            <person name="Valente V.L."/>
            <person name="Venter E."/>
            <person name="Venter J.C."/>
            <person name="Vicario S."/>
            <person name="Vieira F.G."/>
            <person name="Vilella A.J."/>
            <person name="Villasante A."/>
            <person name="Walenz B."/>
            <person name="Wang J."/>
            <person name="Wasserman M."/>
            <person name="Watts T."/>
            <person name="Wilson D."/>
            <person name="Wilson R.K."/>
            <person name="Wing R.A."/>
            <person name="Wolfner M.F."/>
            <person name="Wong A."/>
            <person name="Wong G.K."/>
            <person name="Wu C.I."/>
            <person name="Wu G."/>
            <person name="Yamamoto D."/>
            <person name="Yang H.P."/>
            <person name="Yang S.P."/>
            <person name="Yorke J.A."/>
            <person name="Yoshida K."/>
            <person name="Zdobnov E."/>
            <person name="Zhang P."/>
            <person name="Zhang Y."/>
            <person name="Zimin A.V."/>
            <person name="Baldwin J."/>
            <person name="Abdouelleil A."/>
            <person name="Abdulkadir J."/>
            <person name="Abebe A."/>
            <person name="Abera B."/>
            <person name="Abreu J."/>
            <person name="Acer S.C."/>
            <person name="Aftuck L."/>
            <person name="Alexander A."/>
            <person name="An P."/>
            <person name="Anderson E."/>
            <person name="Anderson S."/>
            <person name="Arachi H."/>
            <person name="Azer M."/>
            <person name="Bachantsang P."/>
            <person name="Barry A."/>
            <person name="Bayul T."/>
            <person name="Berlin A."/>
            <person name="Bessette D."/>
            <person name="Bloom T."/>
            <person name="Blye J."/>
            <person name="Boguslavskiy L."/>
            <person name="Bonnet C."/>
            <person name="Boukhgalter B."/>
            <person name="Bourzgui I."/>
            <person name="Brown A."/>
            <person name="Cahill P."/>
            <person name="Channer S."/>
            <person name="Cheshatsang Y."/>
            <person name="Chuda L."/>
            <person name="Citroen M."/>
            <person name="Collymore A."/>
            <person name="Cooke P."/>
            <person name="Costello M."/>
            <person name="D'Aco K."/>
            <person name="Daza R."/>
            <person name="De Haan G."/>
            <person name="DeGray S."/>
            <person name="DeMaso C."/>
            <person name="Dhargay N."/>
            <person name="Dooley K."/>
            <person name="Dooley E."/>
            <person name="Doricent M."/>
            <person name="Dorje P."/>
            <person name="Dorjee K."/>
            <person name="Dupes A."/>
            <person name="Elong R."/>
            <person name="Falk J."/>
            <person name="Farina A."/>
            <person name="Faro S."/>
            <person name="Ferguson D."/>
            <person name="Fisher S."/>
            <person name="Foley C.D."/>
            <person name="Franke A."/>
            <person name="Friedrich D."/>
            <person name="Gadbois L."/>
            <person name="Gearin G."/>
            <person name="Gearin C.R."/>
            <person name="Giannoukos G."/>
            <person name="Goode T."/>
            <person name="Graham J."/>
            <person name="Grandbois E."/>
            <person name="Grewal S."/>
            <person name="Gyaltsen K."/>
            <person name="Hafez N."/>
            <person name="Hagos B."/>
            <person name="Hall J."/>
            <person name="Henson C."/>
            <person name="Hollinger A."/>
            <person name="Honan T."/>
            <person name="Huard M.D."/>
            <person name="Hughes L."/>
            <person name="Hurhula B."/>
            <person name="Husby M.E."/>
            <person name="Kamat A."/>
            <person name="Kanga B."/>
            <person name="Kashin S."/>
            <person name="Khazanovich D."/>
            <person name="Kisner P."/>
            <person name="Lance K."/>
            <person name="Lara M."/>
            <person name="Lee W."/>
            <person name="Lennon N."/>
            <person name="Letendre F."/>
            <person name="LeVine R."/>
            <person name="Lipovsky A."/>
            <person name="Liu X."/>
            <person name="Liu J."/>
            <person name="Liu S."/>
            <person name="Lokyitsang T."/>
            <person name="Lokyitsang Y."/>
            <person name="Lubonja R."/>
            <person name="Lui A."/>
            <person name="MacDonald P."/>
            <person name="Magnisalis V."/>
            <person name="Maru K."/>
            <person name="Matthews C."/>
            <person name="McCusker W."/>
            <person name="McDonough S."/>
            <person name="Mehta T."/>
            <person name="Meldrim J."/>
            <person name="Meneus L."/>
            <person name="Mihai O."/>
            <person name="Mihalev A."/>
            <person name="Mihova T."/>
            <person name="Mittelman R."/>
            <person name="Mlenga V."/>
            <person name="Montmayeur A."/>
            <person name="Mulrain L."/>
            <person name="Navidi A."/>
            <person name="Naylor J."/>
            <person name="Negash T."/>
            <person name="Nguyen T."/>
            <person name="Nguyen N."/>
            <person name="Nicol R."/>
            <person name="Norbu C."/>
            <person name="Norbu N."/>
            <person name="Novod N."/>
            <person name="O'Neill B."/>
            <person name="Osman S."/>
            <person name="Markiewicz E."/>
            <person name="Oyono O.L."/>
            <person name="Patti C."/>
            <person name="Phunkhang P."/>
            <person name="Pierre F."/>
            <person name="Priest M."/>
            <person name="Raghuraman S."/>
            <person name="Rege F."/>
            <person name="Reyes R."/>
            <person name="Rise C."/>
            <person name="Rogov P."/>
            <person name="Ross K."/>
            <person name="Ryan E."/>
            <person name="Settipalli S."/>
            <person name="Shea T."/>
            <person name="Sherpa N."/>
            <person name="Shi L."/>
            <person name="Shih D."/>
            <person name="Sparrow T."/>
            <person name="Spaulding J."/>
            <person name="Stalker J."/>
            <person name="Stange-Thomann N."/>
            <person name="Stavropoulos S."/>
            <person name="Stone C."/>
            <person name="Strader C."/>
            <person name="Tesfaye S."/>
            <person name="Thomson T."/>
            <person name="Thoulutsang Y."/>
            <person name="Thoulutsang D."/>
            <person name="Topham K."/>
            <person name="Topping I."/>
            <person name="Tsamla T."/>
            <person name="Vassiliev H."/>
            <person name="Vo A."/>
            <person name="Wangchuk T."/>
            <person name="Wangdi T."/>
            <person name="Weiand M."/>
            <person name="Wilkinson J."/>
            <person name="Wilson A."/>
            <person name="Yadav S."/>
            <person name="Young G."/>
            <person name="Yu Q."/>
            <person name="Zembek L."/>
            <person name="Zhong D."/>
            <person name="Zimmer A."/>
            <person name="Zwirko Z."/>
            <person name="Jaffe D.B."/>
            <person name="Alvarez P."/>
            <person name="Brockman W."/>
            <person name="Butler J."/>
            <person name="Chin C."/>
            <person name="Gnerre S."/>
            <person name="Grabherr M."/>
            <person name="Kleber M."/>
            <person name="Mauceli E."/>
            <person name="MacCallum I."/>
        </authorList>
    </citation>
    <scope>NUCLEOTIDE SEQUENCE [LARGE SCALE GENOMIC DNA]</scope>
    <source>
        <strain evidence="2">Tucson 14030-0811.24</strain>
    </source>
</reference>
<protein>
    <submittedName>
        <fullName evidence="1">GK21647</fullName>
    </submittedName>
</protein>
<evidence type="ECO:0000313" key="2">
    <source>
        <dbReference type="Proteomes" id="UP000007798"/>
    </source>
</evidence>
<evidence type="ECO:0000313" key="1">
    <source>
        <dbReference type="EMBL" id="EDW73938.1"/>
    </source>
</evidence>
<sequence>MEGHIKRLINGAYFDPDVLCEMEESVPYSLNIDEFWHHTLPFVHKIFVVLLTNLNTGHMKLVYAANCCPSARTETKRFLTDSEEVAVTLLKVMYQVPPCRLKNIVALVSDRNKMNVRALEDAEKMLGRNLPPVIFDSTQIASKFNMEKDPFTRASMEEILATLFKRESYKSQLDDIETMCNGSNYKTLQLLWGFSTSLEKILKKVFDIDASITTFNVGHLSNDKLEAYGRSAVSQINLSFSKLL</sequence>